<comment type="similarity">
    <text evidence="2 4">Belongs to the 2-oxoacid dehydrogenase family.</text>
</comment>
<comment type="cofactor">
    <cofactor evidence="1 4">
        <name>(R)-lipoate</name>
        <dbReference type="ChEBI" id="CHEBI:83088"/>
    </cofactor>
</comment>
<dbReference type="EC" id="2.3.1.-" evidence="4"/>
<dbReference type="GO" id="GO:0016746">
    <property type="term" value="F:acyltransferase activity"/>
    <property type="evidence" value="ECO:0007669"/>
    <property type="project" value="UniProtKB-KW"/>
</dbReference>
<dbReference type="InterPro" id="IPR001078">
    <property type="entry name" value="2-oxoacid_DH_actylTfrase"/>
</dbReference>
<sequence length="401" mass="42083">MIEFKLPSLGADMDEGTLLEWRVQPGDTVRRGQVVAVVDTAKAAVDVECWHDGEVFELLVEPGRKLPVGTPIATLLEPGESAASARRMAPSAAPTAPTAAAAASLVPVEMPASRAKVSPAARKRAAELGLDPTVLHGSGPHGVITLDDVEAAGRVAAPTEREAPVSGPTDRGPTERGPTDKQAAMRQAIGAAMSRSKREIPHYYLSESIALGNAMAWLRAHNASLDPEQRLLPAVLLLKAVALALRDYPQLNGYWLDGAFKPAGGSHLGVAIALRQGGLIAPALHDVADKPLGQLMSEFADLVQRARSGSLRSSELSDAGLTVTQLGDQGVDSVLGVIYPPQVALVGFGCIRERAWVEDGKLGVMPSVVASLAADHRASDGHYGARFLGVLDHLLQSPDNL</sequence>
<organism evidence="8 9">
    <name type="scientific">Pseudomonas zhanjiangensis</name>
    <dbReference type="NCBI Taxonomy" id="3239015"/>
    <lineage>
        <taxon>Bacteria</taxon>
        <taxon>Pseudomonadati</taxon>
        <taxon>Pseudomonadota</taxon>
        <taxon>Gammaproteobacteria</taxon>
        <taxon>Pseudomonadales</taxon>
        <taxon>Pseudomonadaceae</taxon>
        <taxon>Pseudomonas</taxon>
    </lineage>
</organism>
<dbReference type="Gene3D" id="2.40.50.100">
    <property type="match status" value="1"/>
</dbReference>
<proteinExistence type="inferred from homology"/>
<dbReference type="InterPro" id="IPR036625">
    <property type="entry name" value="E3-bd_dom_sf"/>
</dbReference>
<dbReference type="Gene3D" id="4.10.320.10">
    <property type="entry name" value="E3-binding domain"/>
    <property type="match status" value="1"/>
</dbReference>
<dbReference type="InterPro" id="IPR004167">
    <property type="entry name" value="PSBD"/>
</dbReference>
<dbReference type="PANTHER" id="PTHR23151">
    <property type="entry name" value="DIHYDROLIPOAMIDE ACETYL/SUCCINYL-TRANSFERASE-RELATED"/>
    <property type="match status" value="1"/>
</dbReference>
<dbReference type="SUPFAM" id="SSF51230">
    <property type="entry name" value="Single hybrid motif"/>
    <property type="match status" value="1"/>
</dbReference>
<dbReference type="InterPro" id="IPR011053">
    <property type="entry name" value="Single_hybrid_motif"/>
</dbReference>
<dbReference type="PANTHER" id="PTHR23151:SF90">
    <property type="entry name" value="DIHYDROLIPOYLLYSINE-RESIDUE ACETYLTRANSFERASE COMPONENT OF PYRUVATE DEHYDROGENASE COMPLEX, MITOCHONDRIAL-RELATED"/>
    <property type="match status" value="1"/>
</dbReference>
<protein>
    <recommendedName>
        <fullName evidence="4">Dihydrolipoamide acetyltransferase component of pyruvate dehydrogenase complex</fullName>
        <ecNumber evidence="4">2.3.1.-</ecNumber>
    </recommendedName>
</protein>
<evidence type="ECO:0000313" key="9">
    <source>
        <dbReference type="Proteomes" id="UP001560296"/>
    </source>
</evidence>
<dbReference type="PROSITE" id="PS50968">
    <property type="entry name" value="BIOTINYL_LIPOYL"/>
    <property type="match status" value="1"/>
</dbReference>
<accession>A0ABV3YWI0</accession>
<name>A0ABV3YWI0_9PSED</name>
<dbReference type="SUPFAM" id="SSF47005">
    <property type="entry name" value="Peripheral subunit-binding domain of 2-oxo acid dehydrogenase complex"/>
    <property type="match status" value="1"/>
</dbReference>
<feature type="domain" description="Peripheral subunit-binding (PSBD)" evidence="7">
    <location>
        <begin position="116"/>
        <end position="153"/>
    </location>
</feature>
<dbReference type="InterPro" id="IPR045257">
    <property type="entry name" value="E2/Pdx1"/>
</dbReference>
<keyword evidence="9" id="KW-1185">Reference proteome</keyword>
<dbReference type="InterPro" id="IPR023213">
    <property type="entry name" value="CAT-like_dom_sf"/>
</dbReference>
<dbReference type="PROSITE" id="PS51826">
    <property type="entry name" value="PSBD"/>
    <property type="match status" value="1"/>
</dbReference>
<dbReference type="SUPFAM" id="SSF52777">
    <property type="entry name" value="CoA-dependent acyltransferases"/>
    <property type="match status" value="1"/>
</dbReference>
<dbReference type="EMBL" id="JBFTEG010000014">
    <property type="protein sequence ID" value="MEX6503701.1"/>
    <property type="molecule type" value="Genomic_DNA"/>
</dbReference>
<evidence type="ECO:0000256" key="3">
    <source>
        <dbReference type="ARBA" id="ARBA00022823"/>
    </source>
</evidence>
<keyword evidence="4 8" id="KW-0808">Transferase</keyword>
<comment type="caution">
    <text evidence="8">The sequence shown here is derived from an EMBL/GenBank/DDBJ whole genome shotgun (WGS) entry which is preliminary data.</text>
</comment>
<evidence type="ECO:0000256" key="5">
    <source>
        <dbReference type="SAM" id="MobiDB-lite"/>
    </source>
</evidence>
<evidence type="ECO:0000256" key="2">
    <source>
        <dbReference type="ARBA" id="ARBA00007317"/>
    </source>
</evidence>
<evidence type="ECO:0000259" key="7">
    <source>
        <dbReference type="PROSITE" id="PS51826"/>
    </source>
</evidence>
<keyword evidence="3 4" id="KW-0450">Lipoyl</keyword>
<gene>
    <name evidence="8" type="ORF">AB5S05_16675</name>
</gene>
<dbReference type="Gene3D" id="3.30.559.10">
    <property type="entry name" value="Chloramphenicol acetyltransferase-like domain"/>
    <property type="match status" value="1"/>
</dbReference>
<evidence type="ECO:0000256" key="1">
    <source>
        <dbReference type="ARBA" id="ARBA00001938"/>
    </source>
</evidence>
<dbReference type="CDD" id="cd06849">
    <property type="entry name" value="lipoyl_domain"/>
    <property type="match status" value="1"/>
</dbReference>
<reference evidence="8 9" key="1">
    <citation type="submission" date="2024-07" db="EMBL/GenBank/DDBJ databases">
        <authorList>
            <person name="Li M."/>
        </authorList>
    </citation>
    <scope>NUCLEOTIDE SEQUENCE [LARGE SCALE GENOMIC DNA]</scope>
    <source>
        <strain evidence="8 9">25A3E</strain>
    </source>
</reference>
<dbReference type="Pfam" id="PF02817">
    <property type="entry name" value="E3_binding"/>
    <property type="match status" value="1"/>
</dbReference>
<dbReference type="InterPro" id="IPR000089">
    <property type="entry name" value="Biotin_lipoyl"/>
</dbReference>
<dbReference type="Pfam" id="PF00364">
    <property type="entry name" value="Biotin_lipoyl"/>
    <property type="match status" value="1"/>
</dbReference>
<dbReference type="RefSeq" id="WP_369288645.1">
    <property type="nucleotide sequence ID" value="NZ_JBFTEG010000014.1"/>
</dbReference>
<keyword evidence="4 8" id="KW-0012">Acyltransferase</keyword>
<feature type="region of interest" description="Disordered" evidence="5">
    <location>
        <begin position="157"/>
        <end position="181"/>
    </location>
</feature>
<dbReference type="Proteomes" id="UP001560296">
    <property type="component" value="Unassembled WGS sequence"/>
</dbReference>
<evidence type="ECO:0000259" key="6">
    <source>
        <dbReference type="PROSITE" id="PS50968"/>
    </source>
</evidence>
<dbReference type="Pfam" id="PF00198">
    <property type="entry name" value="2-oxoacid_dh"/>
    <property type="match status" value="1"/>
</dbReference>
<evidence type="ECO:0000313" key="8">
    <source>
        <dbReference type="EMBL" id="MEX6503701.1"/>
    </source>
</evidence>
<feature type="domain" description="Lipoyl-binding" evidence="6">
    <location>
        <begin position="1"/>
        <end position="76"/>
    </location>
</feature>
<evidence type="ECO:0000256" key="4">
    <source>
        <dbReference type="RuleBase" id="RU003423"/>
    </source>
</evidence>